<organism evidence="1 2">
    <name type="scientific">Caulobacter rhizosphaerae</name>
    <dbReference type="NCBI Taxonomy" id="2010972"/>
    <lineage>
        <taxon>Bacteria</taxon>
        <taxon>Pseudomonadati</taxon>
        <taxon>Pseudomonadota</taxon>
        <taxon>Alphaproteobacteria</taxon>
        <taxon>Caulobacterales</taxon>
        <taxon>Caulobacteraceae</taxon>
        <taxon>Caulobacter</taxon>
    </lineage>
</organism>
<dbReference type="RefSeq" id="WP_310034200.1">
    <property type="nucleotide sequence ID" value="NZ_JAVDRL010000012.1"/>
</dbReference>
<keyword evidence="1" id="KW-0489">Methyltransferase</keyword>
<reference evidence="1 2" key="1">
    <citation type="submission" date="2023-07" db="EMBL/GenBank/DDBJ databases">
        <title>Sorghum-associated microbial communities from plants grown in Nebraska, USA.</title>
        <authorList>
            <person name="Schachtman D."/>
        </authorList>
    </citation>
    <scope>NUCLEOTIDE SEQUENCE [LARGE SCALE GENOMIC DNA]</scope>
    <source>
        <strain evidence="1 2">DS2154</strain>
    </source>
</reference>
<dbReference type="Pfam" id="PF13489">
    <property type="entry name" value="Methyltransf_23"/>
    <property type="match status" value="1"/>
</dbReference>
<gene>
    <name evidence="1" type="ORF">J2800_004097</name>
</gene>
<dbReference type="Gene3D" id="3.40.50.150">
    <property type="entry name" value="Vaccinia Virus protein VP39"/>
    <property type="match status" value="1"/>
</dbReference>
<evidence type="ECO:0000313" key="1">
    <source>
        <dbReference type="EMBL" id="MDR6533335.1"/>
    </source>
</evidence>
<comment type="caution">
    <text evidence="1">The sequence shown here is derived from an EMBL/GenBank/DDBJ whole genome shotgun (WGS) entry which is preliminary data.</text>
</comment>
<dbReference type="GO" id="GO:0008168">
    <property type="term" value="F:methyltransferase activity"/>
    <property type="evidence" value="ECO:0007669"/>
    <property type="project" value="UniProtKB-KW"/>
</dbReference>
<dbReference type="InterPro" id="IPR029063">
    <property type="entry name" value="SAM-dependent_MTases_sf"/>
</dbReference>
<name>A0ABU1N4G6_9CAUL</name>
<dbReference type="Proteomes" id="UP001262754">
    <property type="component" value="Unassembled WGS sequence"/>
</dbReference>
<dbReference type="GO" id="GO:0032259">
    <property type="term" value="P:methylation"/>
    <property type="evidence" value="ECO:0007669"/>
    <property type="project" value="UniProtKB-KW"/>
</dbReference>
<keyword evidence="1" id="KW-0808">Transferase</keyword>
<protein>
    <submittedName>
        <fullName evidence="1">SAM-dependent methyltransferase</fullName>
    </submittedName>
</protein>
<evidence type="ECO:0000313" key="2">
    <source>
        <dbReference type="Proteomes" id="UP001262754"/>
    </source>
</evidence>
<accession>A0ABU1N4G6</accession>
<dbReference type="SUPFAM" id="SSF53335">
    <property type="entry name" value="S-adenosyl-L-methionine-dependent methyltransferases"/>
    <property type="match status" value="1"/>
</dbReference>
<keyword evidence="2" id="KW-1185">Reference proteome</keyword>
<sequence>MALTPPCPICGREASSAIAGLCFGDKPHLPSAVTLHGCAECDFAFTWPRDPFGYRDYYAAVANDTAQRHGQYRNHPQADILANLIGSRPIRSVLDFGCGGGGLLHVLAERFPHVRFLGFDVNANFPSDLPNLRFTDQFPQDGHDLVILSHVIEHMADISQIKALFDLVGEDGLVHIEMPDPKHYISVPQPHFGYYVDRLHINHFSQRALLKIAPQGFDVLIGGTYRMPYALGDFYPAQYVVLQNRRHEQAVPEAIDAYLQAEAQRWADIRAQLHGRRFFIYGFGDNFHRSLSPGGPLHGLEGNIIAVIDRNAATLATSSRSALQFMDPSEIARIDGALIVCTVSQFSDLAEGFRQAYPNSEVQYL</sequence>
<dbReference type="EMBL" id="JAVDRL010000012">
    <property type="protein sequence ID" value="MDR6533335.1"/>
    <property type="molecule type" value="Genomic_DNA"/>
</dbReference>
<proteinExistence type="predicted"/>